<keyword evidence="2" id="KW-1185">Reference proteome</keyword>
<gene>
    <name evidence="1" type="ORF">Lsha_2401</name>
</gene>
<evidence type="ECO:0000313" key="1">
    <source>
        <dbReference type="EMBL" id="KTD57560.1"/>
    </source>
</evidence>
<dbReference type="InterPro" id="IPR036610">
    <property type="entry name" value="PEBP-like_sf"/>
</dbReference>
<protein>
    <submittedName>
        <fullName evidence="1">Phosphatidylethanolamine-binding protein</fullName>
    </submittedName>
</protein>
<reference evidence="1 2" key="1">
    <citation type="submission" date="2015-11" db="EMBL/GenBank/DDBJ databases">
        <title>Genomic analysis of 38 Legionella species identifies large and diverse effector repertoires.</title>
        <authorList>
            <person name="Burstein D."/>
            <person name="Amaro F."/>
            <person name="Zusman T."/>
            <person name="Lifshitz Z."/>
            <person name="Cohen O."/>
            <person name="Gilbert J.A."/>
            <person name="Pupko T."/>
            <person name="Shuman H.A."/>
            <person name="Segal G."/>
        </authorList>
    </citation>
    <scope>NUCLEOTIDE SEQUENCE [LARGE SCALE GENOMIC DNA]</scope>
    <source>
        <strain evidence="1 2">ATCC 49655</strain>
    </source>
</reference>
<dbReference type="AlphaFoldDB" id="A0A0W0YKY2"/>
<dbReference type="CDD" id="cd00865">
    <property type="entry name" value="PEBP_bact_arch"/>
    <property type="match status" value="1"/>
</dbReference>
<accession>A0A0W0YKY2</accession>
<dbReference type="SUPFAM" id="SSF49777">
    <property type="entry name" value="PEBP-like"/>
    <property type="match status" value="1"/>
</dbReference>
<dbReference type="InterPro" id="IPR005247">
    <property type="entry name" value="YbhB_YbcL/LppC-like"/>
</dbReference>
<dbReference type="PANTHER" id="PTHR30289">
    <property type="entry name" value="UNCHARACTERIZED PROTEIN YBCL-RELATED"/>
    <property type="match status" value="1"/>
</dbReference>
<dbReference type="OrthoDB" id="9797506at2"/>
<dbReference type="InterPro" id="IPR008914">
    <property type="entry name" value="PEBP"/>
</dbReference>
<dbReference type="NCBIfam" id="TIGR00481">
    <property type="entry name" value="YbhB/YbcL family Raf kinase inhibitor-like protein"/>
    <property type="match status" value="1"/>
</dbReference>
<dbReference type="RefSeq" id="WP_018578346.1">
    <property type="nucleotide sequence ID" value="NZ_KB892434.1"/>
</dbReference>
<evidence type="ECO:0000313" key="2">
    <source>
        <dbReference type="Proteomes" id="UP000054600"/>
    </source>
</evidence>
<proteinExistence type="predicted"/>
<dbReference type="Gene3D" id="3.90.280.10">
    <property type="entry name" value="PEBP-like"/>
    <property type="match status" value="1"/>
</dbReference>
<dbReference type="eggNOG" id="COG1881">
    <property type="taxonomic scope" value="Bacteria"/>
</dbReference>
<dbReference type="EMBL" id="LNYW01000066">
    <property type="protein sequence ID" value="KTD57560.1"/>
    <property type="molecule type" value="Genomic_DNA"/>
</dbReference>
<dbReference type="PATRIC" id="fig|1122169.6.peg.2755"/>
<organism evidence="1 2">
    <name type="scientific">Legionella shakespearei DSM 23087</name>
    <dbReference type="NCBI Taxonomy" id="1122169"/>
    <lineage>
        <taxon>Bacteria</taxon>
        <taxon>Pseudomonadati</taxon>
        <taxon>Pseudomonadota</taxon>
        <taxon>Gammaproteobacteria</taxon>
        <taxon>Legionellales</taxon>
        <taxon>Legionellaceae</taxon>
        <taxon>Legionella</taxon>
    </lineage>
</organism>
<comment type="caution">
    <text evidence="1">The sequence shown here is derived from an EMBL/GenBank/DDBJ whole genome shotgun (WGS) entry which is preliminary data.</text>
</comment>
<dbReference type="PANTHER" id="PTHR30289:SF1">
    <property type="entry name" value="PEBP (PHOSPHATIDYLETHANOLAMINE-BINDING PROTEIN) FAMILY PROTEIN"/>
    <property type="match status" value="1"/>
</dbReference>
<dbReference type="Proteomes" id="UP000054600">
    <property type="component" value="Unassembled WGS sequence"/>
</dbReference>
<sequence>MKKNIVLLFILFNLFHTVAFGAKFALESSAFQLNSLIPTQYTCNGADASPPLSWNNMPANTKSLALIVTDPDAPSGTWTHWILFNIPPTVTKLDAGSPVPNGAATGLNSWGTQGYRGPCPTLGAHSYVFTLYALDKVLDLGDGTTNSIVSDAMTSHVLGTAELVGLYQKIP</sequence>
<dbReference type="STRING" id="1122169.Lsha_2401"/>
<name>A0A0W0YKY2_9GAMM</name>
<dbReference type="Pfam" id="PF01161">
    <property type="entry name" value="PBP"/>
    <property type="match status" value="1"/>
</dbReference>